<dbReference type="CDD" id="cd23659">
    <property type="entry name" value="USP_At3g01520-like"/>
    <property type="match status" value="1"/>
</dbReference>
<dbReference type="Pfam" id="PF00582">
    <property type="entry name" value="Usp"/>
    <property type="match status" value="1"/>
</dbReference>
<accession>A0A409WEG4</accession>
<proteinExistence type="predicted"/>
<dbReference type="InParanoid" id="A0A409WEG4"/>
<name>A0A409WEG4_9AGAR</name>
<dbReference type="InterPro" id="IPR014729">
    <property type="entry name" value="Rossmann-like_a/b/a_fold"/>
</dbReference>
<comment type="caution">
    <text evidence="3">The sequence shown here is derived from an EMBL/GenBank/DDBJ whole genome shotgun (WGS) entry which is preliminary data.</text>
</comment>
<dbReference type="SUPFAM" id="SSF52402">
    <property type="entry name" value="Adenine nucleotide alpha hydrolases-like"/>
    <property type="match status" value="1"/>
</dbReference>
<evidence type="ECO:0000259" key="2">
    <source>
        <dbReference type="Pfam" id="PF00582"/>
    </source>
</evidence>
<dbReference type="AlphaFoldDB" id="A0A409WEG4"/>
<feature type="compositionally biased region" description="Polar residues" evidence="1">
    <location>
        <begin position="18"/>
        <end position="36"/>
    </location>
</feature>
<sequence length="322" mass="34752">MSSLNPPMPLRSALKQPSRPSSPTSNLASPNLSPQITKVALPPSSPPTPLNTKHRGTDDSSETAPGMSRTDSSSSIHKHHQPPPTGTPALHSAFHQPGHSHLTNPIANANYTPKVSFDTFENSDAAAMFSFTLSVKSAGYKRSRNTRVFLCASSPDESGREALEWCLEALVQDGDELIVFRGVDEDVLEQPHSLIRDSARDLMLLIQQRSSFYDPNRKLSLVLEYIPGKITNSIDRLIALYRPDSLVVGTRGRGGKLGLMQGLGAGIVNGLGVGGGAGIGSVSKYCLSHSPVPVIVVRPGRKLEKAREKRRADPKRGKHFES</sequence>
<dbReference type="PANTHER" id="PTHR47815">
    <property type="entry name" value="UNIVERSAL STRESS PROTEIN A FAMILY PROTEIN C25B2.10"/>
    <property type="match status" value="1"/>
</dbReference>
<protein>
    <recommendedName>
        <fullName evidence="2">UspA domain-containing protein</fullName>
    </recommendedName>
</protein>
<gene>
    <name evidence="3" type="ORF">CVT24_009073</name>
</gene>
<organism evidence="3 4">
    <name type="scientific">Panaeolus cyanescens</name>
    <dbReference type="NCBI Taxonomy" id="181874"/>
    <lineage>
        <taxon>Eukaryota</taxon>
        <taxon>Fungi</taxon>
        <taxon>Dikarya</taxon>
        <taxon>Basidiomycota</taxon>
        <taxon>Agaricomycotina</taxon>
        <taxon>Agaricomycetes</taxon>
        <taxon>Agaricomycetidae</taxon>
        <taxon>Agaricales</taxon>
        <taxon>Agaricineae</taxon>
        <taxon>Galeropsidaceae</taxon>
        <taxon>Panaeolus</taxon>
    </lineage>
</organism>
<dbReference type="Proteomes" id="UP000284842">
    <property type="component" value="Unassembled WGS sequence"/>
</dbReference>
<reference evidence="3 4" key="1">
    <citation type="journal article" date="2018" name="Evol. Lett.">
        <title>Horizontal gene cluster transfer increased hallucinogenic mushroom diversity.</title>
        <authorList>
            <person name="Reynolds H.T."/>
            <person name="Vijayakumar V."/>
            <person name="Gluck-Thaler E."/>
            <person name="Korotkin H.B."/>
            <person name="Matheny P.B."/>
            <person name="Slot J.C."/>
        </authorList>
    </citation>
    <scope>NUCLEOTIDE SEQUENCE [LARGE SCALE GENOMIC DNA]</scope>
    <source>
        <strain evidence="3 4">2629</strain>
    </source>
</reference>
<dbReference type="STRING" id="181874.A0A409WEG4"/>
<evidence type="ECO:0000313" key="3">
    <source>
        <dbReference type="EMBL" id="PPQ76938.1"/>
    </source>
</evidence>
<feature type="domain" description="UspA" evidence="2">
    <location>
        <begin position="150"/>
        <end position="298"/>
    </location>
</feature>
<dbReference type="OrthoDB" id="843225at2759"/>
<feature type="region of interest" description="Disordered" evidence="1">
    <location>
        <begin position="1"/>
        <end position="104"/>
    </location>
</feature>
<dbReference type="InterPro" id="IPR006016">
    <property type="entry name" value="UspA"/>
</dbReference>
<evidence type="ECO:0000313" key="4">
    <source>
        <dbReference type="Proteomes" id="UP000284842"/>
    </source>
</evidence>
<feature type="region of interest" description="Disordered" evidence="1">
    <location>
        <begin position="303"/>
        <end position="322"/>
    </location>
</feature>
<dbReference type="PANTHER" id="PTHR47815:SF1">
    <property type="entry name" value="UNIVERSAL STRESS PROTEIN A FAMILY PROTEIN C25B2.10"/>
    <property type="match status" value="1"/>
</dbReference>
<keyword evidence="4" id="KW-1185">Reference proteome</keyword>
<dbReference type="Gene3D" id="3.40.50.620">
    <property type="entry name" value="HUPs"/>
    <property type="match status" value="1"/>
</dbReference>
<evidence type="ECO:0000256" key="1">
    <source>
        <dbReference type="SAM" id="MobiDB-lite"/>
    </source>
</evidence>
<dbReference type="EMBL" id="NHTK01005514">
    <property type="protein sequence ID" value="PPQ76938.1"/>
    <property type="molecule type" value="Genomic_DNA"/>
</dbReference>